<dbReference type="InterPro" id="IPR036850">
    <property type="entry name" value="NDK-like_dom_sf"/>
</dbReference>
<protein>
    <recommendedName>
        <fullName evidence="1">Single-stranded DNA binding protein Ssb-like OB fold domain-containing protein</fullName>
    </recommendedName>
</protein>
<dbReference type="PANTHER" id="PTHR31472">
    <property type="entry name" value="OS05G0244600 PROTEIN"/>
    <property type="match status" value="1"/>
</dbReference>
<dbReference type="Gene3D" id="3.30.70.141">
    <property type="entry name" value="Nucleoside diphosphate kinase-like domain"/>
    <property type="match status" value="1"/>
</dbReference>
<reference evidence="2" key="1">
    <citation type="journal article" date="2007" name="Proc. Natl. Acad. Sci. U.S.A.">
        <title>Spliced leader RNA trans-splicing in dinoflagellates.</title>
        <authorList>
            <person name="Zhang H."/>
            <person name="Hou Y."/>
            <person name="Miranda L."/>
            <person name="Campbell D.A."/>
            <person name="Sturm N.R."/>
            <person name="Gaasterland T."/>
            <person name="Lin S."/>
        </authorList>
    </citation>
    <scope>NUCLEOTIDE SEQUENCE</scope>
    <source>
        <strain evidence="2">GT-CA28</strain>
    </source>
</reference>
<dbReference type="SUPFAM" id="SSF54919">
    <property type="entry name" value="Nucleoside diphosphate kinase, NDK"/>
    <property type="match status" value="1"/>
</dbReference>
<dbReference type="InterPro" id="IPR012340">
    <property type="entry name" value="NA-bd_OB-fold"/>
</dbReference>
<sequence length="433" mass="47880">MAKNTAFVFLKPSAVTDKMKEMVKETFEKKGIKIVKEGAIEAETIDKKQLIDKHYYAIASKATLLTPDKLSIPADKFKEQFGLEWDDVLKDGKALNAKDACEKLEVDADELNTMWAEAKKAKNLVKFGGGFYCAKLEKEGKGTYYVFNGFFMTMRAGFVKPGVSIYYYVVEFDPKELCWADFRGKVLGPTDPADAPKDSLRGGALASWKDLELPAEPNVGENCVHASASPFEALAERMNWLGNKADKDAWGKALLDAGVKMKTIKEWCLDPQVTYGEKLAPTTKSIWDTLEDMDAQECLDKCADIAAWRPLRKPKFGKVKKGVQPDAKGLNLYVKCMKAPEAVEGSPEVKEVLVGDDTGLVMLSIRSDTHADVCKAGAALRVQNAHVKMIKGYIRVVLDKWAVLKEADASALDFEAVDETANVSAVEYERTSN</sequence>
<name>A4UHC7_ALEFU</name>
<dbReference type="EMBL" id="EF133880">
    <property type="protein sequence ID" value="ABO47885.1"/>
    <property type="molecule type" value="mRNA"/>
</dbReference>
<evidence type="ECO:0000313" key="2">
    <source>
        <dbReference type="EMBL" id="ABO47885.1"/>
    </source>
</evidence>
<feature type="domain" description="Single-stranded DNA binding protein Ssb-like OB fold" evidence="1">
    <location>
        <begin position="324"/>
        <end position="404"/>
    </location>
</feature>
<dbReference type="PANTHER" id="PTHR31472:SF5">
    <property type="entry name" value="OS05G0244600 PROTEIN"/>
    <property type="match status" value="1"/>
</dbReference>
<dbReference type="Pfam" id="PF21473">
    <property type="entry name" value="OB_Ssb-like"/>
    <property type="match status" value="1"/>
</dbReference>
<dbReference type="Gene3D" id="2.40.50.140">
    <property type="entry name" value="Nucleic acid-binding proteins"/>
    <property type="match status" value="1"/>
</dbReference>
<dbReference type="SUPFAM" id="SSF50249">
    <property type="entry name" value="Nucleic acid-binding proteins"/>
    <property type="match status" value="1"/>
</dbReference>
<accession>A4UHC7</accession>
<dbReference type="AlphaFoldDB" id="A4UHC7"/>
<dbReference type="InterPro" id="IPR048970">
    <property type="entry name" value="OB_Ssb-like"/>
</dbReference>
<evidence type="ECO:0000259" key="1">
    <source>
        <dbReference type="Pfam" id="PF21473"/>
    </source>
</evidence>
<proteinExistence type="evidence at transcript level"/>
<organism evidence="2">
    <name type="scientific">Alexandrium fundyense</name>
    <name type="common">Dinoflagellate</name>
    <dbReference type="NCBI Taxonomy" id="2932"/>
    <lineage>
        <taxon>Eukaryota</taxon>
        <taxon>Sar</taxon>
        <taxon>Alveolata</taxon>
        <taxon>Dinophyceae</taxon>
        <taxon>Gonyaulacales</taxon>
        <taxon>Pyrocystaceae</taxon>
        <taxon>Alexandrium</taxon>
    </lineage>
</organism>